<feature type="transmembrane region" description="Helical" evidence="6">
    <location>
        <begin position="271"/>
        <end position="289"/>
    </location>
</feature>
<dbReference type="PANTHER" id="PTHR10414">
    <property type="entry name" value="ETHANOLAMINEPHOSPHOTRANSFERASE"/>
    <property type="match status" value="1"/>
</dbReference>
<keyword evidence="6" id="KW-0812">Transmembrane</keyword>
<dbReference type="PANTHER" id="PTHR10414:SF71">
    <property type="entry name" value="FI05338P"/>
    <property type="match status" value="1"/>
</dbReference>
<keyword evidence="4 6" id="KW-0472">Membrane</keyword>
<comment type="similarity">
    <text evidence="2 5">Belongs to the CDP-alcohol phosphatidyltransferase class-I family.</text>
</comment>
<keyword evidence="8" id="KW-1185">Reference proteome</keyword>
<evidence type="ECO:0000256" key="4">
    <source>
        <dbReference type="ARBA" id="ARBA00023136"/>
    </source>
</evidence>
<evidence type="ECO:0000256" key="2">
    <source>
        <dbReference type="ARBA" id="ARBA00010441"/>
    </source>
</evidence>
<dbReference type="PIRSF" id="PIRSF015665">
    <property type="entry name" value="CHOPT"/>
    <property type="match status" value="1"/>
</dbReference>
<keyword evidence="3 5" id="KW-0808">Transferase</keyword>
<feature type="transmembrane region" description="Helical" evidence="6">
    <location>
        <begin position="57"/>
        <end position="75"/>
    </location>
</feature>
<dbReference type="Proteomes" id="UP001151699">
    <property type="component" value="Chromosome A"/>
</dbReference>
<dbReference type="EMBL" id="WJQU01000001">
    <property type="protein sequence ID" value="KAJ6647872.1"/>
    <property type="molecule type" value="Genomic_DNA"/>
</dbReference>
<accession>A0A9Q0S762</accession>
<organism evidence="7 8">
    <name type="scientific">Pseudolycoriella hygida</name>
    <dbReference type="NCBI Taxonomy" id="35572"/>
    <lineage>
        <taxon>Eukaryota</taxon>
        <taxon>Metazoa</taxon>
        <taxon>Ecdysozoa</taxon>
        <taxon>Arthropoda</taxon>
        <taxon>Hexapoda</taxon>
        <taxon>Insecta</taxon>
        <taxon>Pterygota</taxon>
        <taxon>Neoptera</taxon>
        <taxon>Endopterygota</taxon>
        <taxon>Diptera</taxon>
        <taxon>Nematocera</taxon>
        <taxon>Sciaroidea</taxon>
        <taxon>Sciaridae</taxon>
        <taxon>Pseudolycoriella</taxon>
    </lineage>
</organism>
<feature type="transmembrane region" description="Helical" evidence="6">
    <location>
        <begin position="309"/>
        <end position="328"/>
    </location>
</feature>
<evidence type="ECO:0000313" key="8">
    <source>
        <dbReference type="Proteomes" id="UP001151699"/>
    </source>
</evidence>
<dbReference type="Gene3D" id="1.20.120.1760">
    <property type="match status" value="1"/>
</dbReference>
<dbReference type="Pfam" id="PF01066">
    <property type="entry name" value="CDP-OH_P_transf"/>
    <property type="match status" value="1"/>
</dbReference>
<dbReference type="GO" id="GO:0005789">
    <property type="term" value="C:endoplasmic reticulum membrane"/>
    <property type="evidence" value="ECO:0007669"/>
    <property type="project" value="TreeGrafter"/>
</dbReference>
<dbReference type="AlphaFoldDB" id="A0A9Q0S762"/>
<sequence length="423" mass="48900">MMLRKILAEEYLTDTHLSGLSTYKYSAKDTSPLSIYIMHPFWNNIVEYFPRWIAPNVMTFVGFLFTALNFVLLSYYDWNFTASTGTEGTTPIPNWVWLCAAFNIFAAYTLGECIFSYVYWSQLLQLTLQLRLVWASFLSLCFILCLSNQLILLQDGIDGKQARRIGLSGPLGELFDHGLDSYTAILIPGCLYSLFGRGEASVPPIRMYYIMWMVFFNFYISHWEKYNTGVLYLPWGYDFSMWGSTLLYLTTWLGTYEIWKRSLPFGVAPGLAMEFILHISCLSSLPMVVYNVYMSYKEKTGKLRTPIEAARPLLSFFFFMVLFLYWAFKSPNNIIETDTRIVYLLSGTLFSNISCRLIVAQMSSTRCEAFHWMTPIFCISVLISLNVPILERPLLYLLCIFTTLAHWHYGTKVVSSNNIFDTK</sequence>
<evidence type="ECO:0000256" key="6">
    <source>
        <dbReference type="SAM" id="Phobius"/>
    </source>
</evidence>
<gene>
    <name evidence="7" type="primary">SELENOI_1</name>
    <name evidence="7" type="ORF">Bhyg_03095</name>
</gene>
<evidence type="ECO:0000313" key="7">
    <source>
        <dbReference type="EMBL" id="KAJ6647872.1"/>
    </source>
</evidence>
<comment type="subcellular location">
    <subcellularLocation>
        <location evidence="1">Membrane</location>
    </subcellularLocation>
</comment>
<reference evidence="7" key="1">
    <citation type="submission" date="2022-07" db="EMBL/GenBank/DDBJ databases">
        <authorList>
            <person name="Trinca V."/>
            <person name="Uliana J.V.C."/>
            <person name="Torres T.T."/>
            <person name="Ward R.J."/>
            <person name="Monesi N."/>
        </authorList>
    </citation>
    <scope>NUCLEOTIDE SEQUENCE</scope>
    <source>
        <strain evidence="7">HSMRA1968</strain>
        <tissue evidence="7">Whole embryos</tissue>
    </source>
</reference>
<feature type="transmembrane region" description="Helical" evidence="6">
    <location>
        <begin position="394"/>
        <end position="410"/>
    </location>
</feature>
<evidence type="ECO:0000256" key="1">
    <source>
        <dbReference type="ARBA" id="ARBA00004370"/>
    </source>
</evidence>
<feature type="transmembrane region" description="Helical" evidence="6">
    <location>
        <begin position="95"/>
        <end position="120"/>
    </location>
</feature>
<proteinExistence type="inferred from homology"/>
<feature type="transmembrane region" description="Helical" evidence="6">
    <location>
        <begin position="340"/>
        <end position="363"/>
    </location>
</feature>
<dbReference type="PROSITE" id="PS00379">
    <property type="entry name" value="CDP_ALCOHOL_P_TRANSF"/>
    <property type="match status" value="1"/>
</dbReference>
<comment type="caution">
    <text evidence="7">The sequence shown here is derived from an EMBL/GenBank/DDBJ whole genome shotgun (WGS) entry which is preliminary data.</text>
</comment>
<dbReference type="InterPro" id="IPR000462">
    <property type="entry name" value="CDP-OH_P_trans"/>
</dbReference>
<feature type="transmembrane region" description="Helical" evidence="6">
    <location>
        <begin position="132"/>
        <end position="154"/>
    </location>
</feature>
<dbReference type="InterPro" id="IPR043130">
    <property type="entry name" value="CDP-OH_PTrfase_TM_dom"/>
</dbReference>
<feature type="transmembrane region" description="Helical" evidence="6">
    <location>
        <begin position="369"/>
        <end position="387"/>
    </location>
</feature>
<dbReference type="InterPro" id="IPR014472">
    <property type="entry name" value="CHOPT"/>
</dbReference>
<dbReference type="GO" id="GO:0004307">
    <property type="term" value="F:ethanolaminephosphotransferase activity"/>
    <property type="evidence" value="ECO:0007669"/>
    <property type="project" value="TreeGrafter"/>
</dbReference>
<dbReference type="GO" id="GO:0006646">
    <property type="term" value="P:phosphatidylethanolamine biosynthetic process"/>
    <property type="evidence" value="ECO:0007669"/>
    <property type="project" value="TreeGrafter"/>
</dbReference>
<feature type="transmembrane region" description="Helical" evidence="6">
    <location>
        <begin position="207"/>
        <end position="223"/>
    </location>
</feature>
<evidence type="ECO:0000256" key="3">
    <source>
        <dbReference type="ARBA" id="ARBA00022679"/>
    </source>
</evidence>
<dbReference type="InterPro" id="IPR048254">
    <property type="entry name" value="CDP_ALCOHOL_P_TRANSF_CS"/>
</dbReference>
<dbReference type="GO" id="GO:0005794">
    <property type="term" value="C:Golgi apparatus"/>
    <property type="evidence" value="ECO:0007669"/>
    <property type="project" value="TreeGrafter"/>
</dbReference>
<keyword evidence="6" id="KW-1133">Transmembrane helix</keyword>
<dbReference type="OrthoDB" id="196717at2759"/>
<evidence type="ECO:0000256" key="5">
    <source>
        <dbReference type="RuleBase" id="RU003750"/>
    </source>
</evidence>
<protein>
    <submittedName>
        <fullName evidence="7">Ethanolaminephosphotransferase 1</fullName>
    </submittedName>
</protein>
<name>A0A9Q0S762_9DIPT</name>
<feature type="transmembrane region" description="Helical" evidence="6">
    <location>
        <begin position="239"/>
        <end position="259"/>
    </location>
</feature>